<reference evidence="1 2" key="1">
    <citation type="submission" date="2015-09" db="EMBL/GenBank/DDBJ databases">
        <authorList>
            <consortium name="Pathogen Informatics"/>
        </authorList>
    </citation>
    <scope>NUCLEOTIDE SEQUENCE [LARGE SCALE GENOMIC DNA]</scope>
    <source>
        <strain evidence="1 2">2789STDY5608838</strain>
    </source>
</reference>
<dbReference type="Proteomes" id="UP000095447">
    <property type="component" value="Unassembled WGS sequence"/>
</dbReference>
<dbReference type="Gene3D" id="3.40.50.450">
    <property type="match status" value="1"/>
</dbReference>
<dbReference type="AlphaFoldDB" id="A0A173ZUF0"/>
<protein>
    <recommendedName>
        <fullName evidence="3">Nucleoside 2-deoxyribosyltransferase</fullName>
    </recommendedName>
</protein>
<dbReference type="RefSeq" id="WP_055053111.1">
    <property type="nucleotide sequence ID" value="NZ_CYZA01000006.1"/>
</dbReference>
<evidence type="ECO:0000313" key="2">
    <source>
        <dbReference type="Proteomes" id="UP000095447"/>
    </source>
</evidence>
<evidence type="ECO:0000313" key="1">
    <source>
        <dbReference type="EMBL" id="CUN80092.1"/>
    </source>
</evidence>
<organism evidence="1 2">
    <name type="scientific">Blautia obeum</name>
    <dbReference type="NCBI Taxonomy" id="40520"/>
    <lineage>
        <taxon>Bacteria</taxon>
        <taxon>Bacillati</taxon>
        <taxon>Bacillota</taxon>
        <taxon>Clostridia</taxon>
        <taxon>Lachnospirales</taxon>
        <taxon>Lachnospiraceae</taxon>
        <taxon>Blautia</taxon>
    </lineage>
</organism>
<evidence type="ECO:0008006" key="3">
    <source>
        <dbReference type="Google" id="ProtNLM"/>
    </source>
</evidence>
<proteinExistence type="predicted"/>
<name>A0A173ZUF0_9FIRM</name>
<gene>
    <name evidence="1" type="ORF">ERS852395_01352</name>
</gene>
<sequence length="141" mass="16229">MKRLNIYLAGACKGLVDEGTSWRNEAFERFILAQKYLDLIAYHLYDPTEYFPRDGSKSITAKQTKNFYIKYLIANSDLILVNLNNTENSVGTGQELQYAVDKGIPVIGFGKQNVYEWLPEDCDVVFDTLEEAVDYIINYYD</sequence>
<dbReference type="EMBL" id="CYZA01000006">
    <property type="protein sequence ID" value="CUN80092.1"/>
    <property type="molecule type" value="Genomic_DNA"/>
</dbReference>
<accession>A0A173ZUF0</accession>
<dbReference type="SUPFAM" id="SSF52309">
    <property type="entry name" value="N-(deoxy)ribosyltransferase-like"/>
    <property type="match status" value="1"/>
</dbReference>